<organism evidence="7 8">
    <name type="scientific">Suipraeoptans intestinalis</name>
    <dbReference type="NCBI Taxonomy" id="2606628"/>
    <lineage>
        <taxon>Bacteria</taxon>
        <taxon>Bacillati</taxon>
        <taxon>Bacillota</taxon>
        <taxon>Clostridia</taxon>
        <taxon>Lachnospirales</taxon>
        <taxon>Lachnospiraceae</taxon>
        <taxon>Suipraeoptans</taxon>
    </lineage>
</organism>
<dbReference type="Gene3D" id="1.10.10.10">
    <property type="entry name" value="Winged helix-like DNA-binding domain superfamily/Winged helix DNA-binding domain"/>
    <property type="match status" value="2"/>
</dbReference>
<dbReference type="Proteomes" id="UP000434409">
    <property type="component" value="Unassembled WGS sequence"/>
</dbReference>
<comment type="subunit">
    <text evidence="5">Homodimer. Homodimerization may be required to stabilize the binding of ScpA to the Smc head domains. Component of a cohesin-like complex composed of ScpA, ScpB and the Smc homodimer, in which ScpA and ScpB bind to the head domain of Smc. The presence of the three proteins is required for the association of the complex with DNA.</text>
</comment>
<evidence type="ECO:0000313" key="8">
    <source>
        <dbReference type="Proteomes" id="UP000434409"/>
    </source>
</evidence>
<dbReference type="PANTHER" id="PTHR34298:SF2">
    <property type="entry name" value="SEGREGATION AND CONDENSATION PROTEIN B"/>
    <property type="match status" value="1"/>
</dbReference>
<dbReference type="HAMAP" id="MF_01804">
    <property type="entry name" value="ScpB"/>
    <property type="match status" value="1"/>
</dbReference>
<comment type="function">
    <text evidence="5">Participates in chromosomal partition during cell division. May act via the formation of a condensin-like complex containing Smc and ScpA that pull DNA away from mid-cell into both cell halves.</text>
</comment>
<dbReference type="GO" id="GO:0006260">
    <property type="term" value="P:DNA replication"/>
    <property type="evidence" value="ECO:0007669"/>
    <property type="project" value="UniProtKB-UniRule"/>
</dbReference>
<dbReference type="GO" id="GO:0051301">
    <property type="term" value="P:cell division"/>
    <property type="evidence" value="ECO:0007669"/>
    <property type="project" value="UniProtKB-KW"/>
</dbReference>
<gene>
    <name evidence="5 7" type="primary">scpB</name>
    <name evidence="7" type="ORF">FYJ34_01555</name>
</gene>
<dbReference type="InterPro" id="IPR036390">
    <property type="entry name" value="WH_DNA-bd_sf"/>
</dbReference>
<evidence type="ECO:0000256" key="1">
    <source>
        <dbReference type="ARBA" id="ARBA00022490"/>
    </source>
</evidence>
<dbReference type="NCBIfam" id="TIGR00281">
    <property type="entry name" value="SMC-Scp complex subunit ScpB"/>
    <property type="match status" value="1"/>
</dbReference>
<evidence type="ECO:0000256" key="3">
    <source>
        <dbReference type="ARBA" id="ARBA00022829"/>
    </source>
</evidence>
<dbReference type="PANTHER" id="PTHR34298">
    <property type="entry name" value="SEGREGATION AND CONDENSATION PROTEIN B"/>
    <property type="match status" value="1"/>
</dbReference>
<evidence type="ECO:0000256" key="6">
    <source>
        <dbReference type="SAM" id="MobiDB-lite"/>
    </source>
</evidence>
<dbReference type="RefSeq" id="WP_154475645.1">
    <property type="nucleotide sequence ID" value="NZ_JAQYBV010000091.1"/>
</dbReference>
<comment type="caution">
    <text evidence="7">The sequence shown here is derived from an EMBL/GenBank/DDBJ whole genome shotgun (WGS) entry which is preliminary data.</text>
</comment>
<keyword evidence="4 5" id="KW-0131">Cell cycle</keyword>
<dbReference type="SUPFAM" id="SSF46785">
    <property type="entry name" value="Winged helix' DNA-binding domain"/>
    <property type="match status" value="2"/>
</dbReference>
<keyword evidence="1 5" id="KW-0963">Cytoplasm</keyword>
<keyword evidence="8" id="KW-1185">Reference proteome</keyword>
<dbReference type="InterPro" id="IPR005234">
    <property type="entry name" value="ScpB_csome_segregation"/>
</dbReference>
<accession>A0A6N7UZI5</accession>
<evidence type="ECO:0000256" key="2">
    <source>
        <dbReference type="ARBA" id="ARBA00022618"/>
    </source>
</evidence>
<comment type="subcellular location">
    <subcellularLocation>
        <location evidence="5">Cytoplasm</location>
    </subcellularLocation>
    <text evidence="5">Associated with two foci at the outer edges of the nucleoid region in young cells, and at four foci within both cell halves in older cells.</text>
</comment>
<dbReference type="InterPro" id="IPR036388">
    <property type="entry name" value="WH-like_DNA-bd_sf"/>
</dbReference>
<evidence type="ECO:0000313" key="7">
    <source>
        <dbReference type="EMBL" id="MSR92996.1"/>
    </source>
</evidence>
<keyword evidence="2 5" id="KW-0132">Cell division</keyword>
<sequence>MVEVEMNRLAGIVEAILFTMGDAVEIEKLSKAIDHDEKTTRKILEVLKEKYLEEDRGIQLIELEDSVQLCTKAEAYEYLIRLASQPRRHVLTEVLMETLSIIAYKQPVTKQEIEKIRGVKSDHAVNKLVEYELVSEMGRLDAPGKPILFGTTQEFLRRFGLPSAGELPSPDPEQMEEFKEEAEEEVQLRLNV</sequence>
<protein>
    <recommendedName>
        <fullName evidence="5">Segregation and condensation protein B</fullName>
    </recommendedName>
</protein>
<proteinExistence type="inferred from homology"/>
<evidence type="ECO:0000256" key="4">
    <source>
        <dbReference type="ARBA" id="ARBA00023306"/>
    </source>
</evidence>
<dbReference type="GO" id="GO:0005737">
    <property type="term" value="C:cytoplasm"/>
    <property type="evidence" value="ECO:0007669"/>
    <property type="project" value="UniProtKB-SubCell"/>
</dbReference>
<reference evidence="7 8" key="1">
    <citation type="submission" date="2019-08" db="EMBL/GenBank/DDBJ databases">
        <title>In-depth cultivation of the pig gut microbiome towards novel bacterial diversity and tailored functional studies.</title>
        <authorList>
            <person name="Wylensek D."/>
            <person name="Hitch T.C.A."/>
            <person name="Clavel T."/>
        </authorList>
    </citation>
    <scope>NUCLEOTIDE SEQUENCE [LARGE SCALE GENOMIC DNA]</scope>
    <source>
        <strain evidence="7 8">68-1-5</strain>
    </source>
</reference>
<dbReference type="AlphaFoldDB" id="A0A6N7UZI5"/>
<evidence type="ECO:0000256" key="5">
    <source>
        <dbReference type="HAMAP-Rule" id="MF_01804"/>
    </source>
</evidence>
<dbReference type="EMBL" id="VULY01000018">
    <property type="protein sequence ID" value="MSR92996.1"/>
    <property type="molecule type" value="Genomic_DNA"/>
</dbReference>
<dbReference type="Pfam" id="PF04079">
    <property type="entry name" value="SMC_ScpB"/>
    <property type="match status" value="1"/>
</dbReference>
<comment type="similarity">
    <text evidence="5">Belongs to the ScpB family.</text>
</comment>
<dbReference type="GO" id="GO:0051304">
    <property type="term" value="P:chromosome separation"/>
    <property type="evidence" value="ECO:0007669"/>
    <property type="project" value="InterPro"/>
</dbReference>
<keyword evidence="3 5" id="KW-0159">Chromosome partition</keyword>
<feature type="compositionally biased region" description="Acidic residues" evidence="6">
    <location>
        <begin position="173"/>
        <end position="185"/>
    </location>
</feature>
<feature type="region of interest" description="Disordered" evidence="6">
    <location>
        <begin position="163"/>
        <end position="192"/>
    </location>
</feature>
<dbReference type="PIRSF" id="PIRSF019345">
    <property type="entry name" value="ScpB"/>
    <property type="match status" value="1"/>
</dbReference>
<name>A0A6N7UZI5_9FIRM</name>